<feature type="compositionally biased region" description="Low complexity" evidence="1">
    <location>
        <begin position="66"/>
        <end position="83"/>
    </location>
</feature>
<evidence type="ECO:0000256" key="2">
    <source>
        <dbReference type="SAM" id="SignalP"/>
    </source>
</evidence>
<feature type="compositionally biased region" description="Polar residues" evidence="1">
    <location>
        <begin position="31"/>
        <end position="44"/>
    </location>
</feature>
<feature type="signal peptide" evidence="2">
    <location>
        <begin position="1"/>
        <end position="26"/>
    </location>
</feature>
<dbReference type="EMBL" id="CP163432">
    <property type="protein sequence ID" value="XDQ08767.1"/>
    <property type="molecule type" value="Genomic_DNA"/>
</dbReference>
<name>A0AB39MS40_9ACTN</name>
<proteinExistence type="predicted"/>
<dbReference type="AlphaFoldDB" id="A0AB39MS40"/>
<dbReference type="RefSeq" id="WP_369269216.1">
    <property type="nucleotide sequence ID" value="NZ_CP163432.1"/>
</dbReference>
<keyword evidence="2" id="KW-0732">Signal</keyword>
<evidence type="ECO:0000256" key="1">
    <source>
        <dbReference type="SAM" id="MobiDB-lite"/>
    </source>
</evidence>
<feature type="chain" id="PRO_5044197813" description="Secreted protein" evidence="2">
    <location>
        <begin position="27"/>
        <end position="83"/>
    </location>
</feature>
<reference evidence="3" key="1">
    <citation type="submission" date="2024-07" db="EMBL/GenBank/DDBJ databases">
        <authorList>
            <person name="Yu S.T."/>
        </authorList>
    </citation>
    <scope>NUCLEOTIDE SEQUENCE</scope>
    <source>
        <strain evidence="3">R11</strain>
    </source>
</reference>
<accession>A0AB39MS40</accession>
<evidence type="ECO:0008006" key="4">
    <source>
        <dbReference type="Google" id="ProtNLM"/>
    </source>
</evidence>
<sequence>MRIRTALAATALGALAVFGGAAAAHADVDDQSSFGVGSQENQGWQEPAFNDQGDGAFGSEGSQATEQGAGFGDAEGAEGSFLQ</sequence>
<protein>
    <recommendedName>
        <fullName evidence="4">Secreted protein</fullName>
    </recommendedName>
</protein>
<organism evidence="3">
    <name type="scientific">Streptomyces sp. R11</name>
    <dbReference type="NCBI Taxonomy" id="3238625"/>
    <lineage>
        <taxon>Bacteria</taxon>
        <taxon>Bacillati</taxon>
        <taxon>Actinomycetota</taxon>
        <taxon>Actinomycetes</taxon>
        <taxon>Kitasatosporales</taxon>
        <taxon>Streptomycetaceae</taxon>
        <taxon>Streptomyces</taxon>
    </lineage>
</organism>
<gene>
    <name evidence="3" type="ORF">AB5J55_03460</name>
</gene>
<feature type="region of interest" description="Disordered" evidence="1">
    <location>
        <begin position="31"/>
        <end position="83"/>
    </location>
</feature>
<evidence type="ECO:0000313" key="3">
    <source>
        <dbReference type="EMBL" id="XDQ08767.1"/>
    </source>
</evidence>